<accession>Q0AMF2</accession>
<dbReference type="EMBL" id="CP000449">
    <property type="protein sequence ID" value="ABI66541.1"/>
    <property type="molecule type" value="Genomic_DNA"/>
</dbReference>
<dbReference type="Pfam" id="PF00144">
    <property type="entry name" value="Beta-lactamase"/>
    <property type="match status" value="1"/>
</dbReference>
<keyword evidence="3" id="KW-1185">Reference proteome</keyword>
<evidence type="ECO:0000313" key="2">
    <source>
        <dbReference type="EMBL" id="ABI66541.1"/>
    </source>
</evidence>
<dbReference type="PANTHER" id="PTHR43283:SF7">
    <property type="entry name" value="BETA-LACTAMASE-RELATED DOMAIN-CONTAINING PROTEIN"/>
    <property type="match status" value="1"/>
</dbReference>
<dbReference type="InterPro" id="IPR050789">
    <property type="entry name" value="Diverse_Enzym_Activities"/>
</dbReference>
<sequence precursor="true">MKKRYIAGTALAVLLAAGITALNLSPIGRVYLPSGTGIVAKQMCSLTWVSGLDPDQAYDFYLNPLLGDAASVIGYEMDEENREVTSSVLGLFWQQRAVWRDGLGCTLVHGSGDFDPDLTVPVTRDFQPMTLDTTHRDAWFDTEALDAAVMDAFDDSEDDSRQTLAVAVLHQGRLVAEHYAPGASQQTRFHGWSMTKSAMTTLAGTLVHDGLLDIEAEGAVPALAEIDDIRLSEITIESLLRMAGGLAIAETNTGMDPNSEMLFTQSDMPHYAATRERLHAPGEHWQYMSGNTILATDTMQRLLGDSLPEQVAGLRARIFEPLGIYSAIMEPGENGVFQGSSYMYATAHDWARLNQLYLDNGVVDGERLLPEDWYSIVAEPTPGSNGEYGMGFWLPNERSTLPPETIMMSGFQGQWGYVMPQQELVIVRFGATTGVNSRTGGLANAVRAALQPPAAEPDAPESLPEPDQ</sequence>
<dbReference type="AlphaFoldDB" id="Q0AMF2"/>
<gene>
    <name evidence="2" type="ordered locus">Mmar10_2249</name>
</gene>
<dbReference type="InterPro" id="IPR012338">
    <property type="entry name" value="Beta-lactam/transpept-like"/>
</dbReference>
<protein>
    <submittedName>
        <fullName evidence="2">Beta-lactamase</fullName>
    </submittedName>
</protein>
<dbReference type="KEGG" id="mmr:Mmar10_2249"/>
<proteinExistence type="predicted"/>
<dbReference type="PANTHER" id="PTHR43283">
    <property type="entry name" value="BETA-LACTAMASE-RELATED"/>
    <property type="match status" value="1"/>
</dbReference>
<dbReference type="STRING" id="394221.Mmar10_2249"/>
<dbReference type="HOGENOM" id="CLU_030169_5_1_5"/>
<feature type="domain" description="Beta-lactamase-related" evidence="1">
    <location>
        <begin position="158"/>
        <end position="437"/>
    </location>
</feature>
<dbReference type="Proteomes" id="UP000001964">
    <property type="component" value="Chromosome"/>
</dbReference>
<dbReference type="Gene3D" id="3.40.710.10">
    <property type="entry name" value="DD-peptidase/beta-lactamase superfamily"/>
    <property type="match status" value="1"/>
</dbReference>
<dbReference type="RefSeq" id="WP_011644186.1">
    <property type="nucleotide sequence ID" value="NC_008347.1"/>
</dbReference>
<dbReference type="OrthoDB" id="9814204at2"/>
<dbReference type="eggNOG" id="COG1680">
    <property type="taxonomic scope" value="Bacteria"/>
</dbReference>
<evidence type="ECO:0000313" key="3">
    <source>
        <dbReference type="Proteomes" id="UP000001964"/>
    </source>
</evidence>
<dbReference type="SUPFAM" id="SSF56601">
    <property type="entry name" value="beta-lactamase/transpeptidase-like"/>
    <property type="match status" value="1"/>
</dbReference>
<reference evidence="2 3" key="1">
    <citation type="submission" date="2006-08" db="EMBL/GenBank/DDBJ databases">
        <title>Complete sequence of Maricaulis maris MCS10.</title>
        <authorList>
            <consortium name="US DOE Joint Genome Institute"/>
            <person name="Copeland A."/>
            <person name="Lucas S."/>
            <person name="Lapidus A."/>
            <person name="Barry K."/>
            <person name="Detter J.C."/>
            <person name="Glavina del Rio T."/>
            <person name="Hammon N."/>
            <person name="Israni S."/>
            <person name="Dalin E."/>
            <person name="Tice H."/>
            <person name="Pitluck S."/>
            <person name="Saunders E."/>
            <person name="Brettin T."/>
            <person name="Bruce D."/>
            <person name="Han C."/>
            <person name="Tapia R."/>
            <person name="Gilna P."/>
            <person name="Schmutz J."/>
            <person name="Larimer F."/>
            <person name="Land M."/>
            <person name="Hauser L."/>
            <person name="Kyrpides N."/>
            <person name="Mikhailova N."/>
            <person name="Viollier P."/>
            <person name="Stephens C."/>
            <person name="Richardson P."/>
        </authorList>
    </citation>
    <scope>NUCLEOTIDE SEQUENCE [LARGE SCALE GENOMIC DNA]</scope>
    <source>
        <strain evidence="2 3">MCS10</strain>
    </source>
</reference>
<evidence type="ECO:0000259" key="1">
    <source>
        <dbReference type="Pfam" id="PF00144"/>
    </source>
</evidence>
<name>Q0AMF2_MARMM</name>
<dbReference type="InterPro" id="IPR001466">
    <property type="entry name" value="Beta-lactam-related"/>
</dbReference>
<organism evidence="2 3">
    <name type="scientific">Maricaulis maris (strain MCS10)</name>
    <name type="common">Caulobacter maris</name>
    <dbReference type="NCBI Taxonomy" id="394221"/>
    <lineage>
        <taxon>Bacteria</taxon>
        <taxon>Pseudomonadati</taxon>
        <taxon>Pseudomonadota</taxon>
        <taxon>Alphaproteobacteria</taxon>
        <taxon>Maricaulales</taxon>
        <taxon>Maricaulaceae</taxon>
        <taxon>Maricaulis</taxon>
    </lineage>
</organism>